<accession>A0ABW5TUL5</accession>
<organism evidence="3 4">
    <name type="scientific">Pedobacter alpinus</name>
    <dbReference type="NCBI Taxonomy" id="1590643"/>
    <lineage>
        <taxon>Bacteria</taxon>
        <taxon>Pseudomonadati</taxon>
        <taxon>Bacteroidota</taxon>
        <taxon>Sphingobacteriia</taxon>
        <taxon>Sphingobacteriales</taxon>
        <taxon>Sphingobacteriaceae</taxon>
        <taxon>Pedobacter</taxon>
    </lineage>
</organism>
<evidence type="ECO:0000313" key="3">
    <source>
        <dbReference type="EMBL" id="MFD2732228.1"/>
    </source>
</evidence>
<feature type="signal peptide" evidence="2">
    <location>
        <begin position="1"/>
        <end position="20"/>
    </location>
</feature>
<evidence type="ECO:0000256" key="2">
    <source>
        <dbReference type="SAM" id="SignalP"/>
    </source>
</evidence>
<comment type="caution">
    <text evidence="3">The sequence shown here is derived from an EMBL/GenBank/DDBJ whole genome shotgun (WGS) entry which is preliminary data.</text>
</comment>
<proteinExistence type="predicted"/>
<reference evidence="4" key="1">
    <citation type="journal article" date="2019" name="Int. J. Syst. Evol. Microbiol.">
        <title>The Global Catalogue of Microorganisms (GCM) 10K type strain sequencing project: providing services to taxonomists for standard genome sequencing and annotation.</title>
        <authorList>
            <consortium name="The Broad Institute Genomics Platform"/>
            <consortium name="The Broad Institute Genome Sequencing Center for Infectious Disease"/>
            <person name="Wu L."/>
            <person name="Ma J."/>
        </authorList>
    </citation>
    <scope>NUCLEOTIDE SEQUENCE [LARGE SCALE GENOMIC DNA]</scope>
    <source>
        <strain evidence="4">KCTC 42456</strain>
    </source>
</reference>
<evidence type="ECO:0000256" key="1">
    <source>
        <dbReference type="SAM" id="Coils"/>
    </source>
</evidence>
<sequence length="314" mass="34712">MKKSLLITFLFIQIQIFAHAQSYFPSGNGAADLQSFSFANGQWNAVTPSNNTLGSNYYQGANIGFDANNYFSLVNPVSLNEFYFGRWAYGWQGWNRVWHSGNLNNNNSNFTANVLNSNKLAIGAFATEAKINLLQTADAVENKGLKMFYQGSWGTAGYASAFRFIDIASTEEGLIFELNAYGAGIGYSPPSYASPDKLYVNGNVGIGTNTPDAKLTVAGNIHSREVKVSVNAGADFVFNKNYPLKPLDSLALFINQYKHLPEIATAKQMENDGINLSEMNIKLLQKIEELTLYLIQKDKEVKSLEERMNALEAK</sequence>
<dbReference type="Proteomes" id="UP001597546">
    <property type="component" value="Unassembled WGS sequence"/>
</dbReference>
<keyword evidence="2" id="KW-0732">Signal</keyword>
<protein>
    <recommendedName>
        <fullName evidence="5">Cell wall anchor protein</fullName>
    </recommendedName>
</protein>
<dbReference type="EMBL" id="JBHULV010000037">
    <property type="protein sequence ID" value="MFD2732228.1"/>
    <property type="molecule type" value="Genomic_DNA"/>
</dbReference>
<gene>
    <name evidence="3" type="ORF">ACFSSE_10990</name>
</gene>
<evidence type="ECO:0000313" key="4">
    <source>
        <dbReference type="Proteomes" id="UP001597546"/>
    </source>
</evidence>
<feature type="chain" id="PRO_5046912936" description="Cell wall anchor protein" evidence="2">
    <location>
        <begin position="21"/>
        <end position="314"/>
    </location>
</feature>
<dbReference type="RefSeq" id="WP_379044706.1">
    <property type="nucleotide sequence ID" value="NZ_JBHSKW010000046.1"/>
</dbReference>
<keyword evidence="4" id="KW-1185">Reference proteome</keyword>
<evidence type="ECO:0008006" key="5">
    <source>
        <dbReference type="Google" id="ProtNLM"/>
    </source>
</evidence>
<feature type="coiled-coil region" evidence="1">
    <location>
        <begin position="287"/>
        <end position="314"/>
    </location>
</feature>
<keyword evidence="1" id="KW-0175">Coiled coil</keyword>
<name>A0ABW5TUL5_9SPHI</name>